<name>H0EUZ1_GLAL7</name>
<dbReference type="Proteomes" id="UP000005446">
    <property type="component" value="Unassembled WGS sequence"/>
</dbReference>
<dbReference type="EMBL" id="AGUE01000182">
    <property type="protein sequence ID" value="EHK97696.1"/>
    <property type="molecule type" value="Genomic_DNA"/>
</dbReference>
<reference evidence="1 2" key="1">
    <citation type="journal article" date="2012" name="Eukaryot. Cell">
        <title>Genome sequence of the fungus Glarea lozoyensis: the first genome sequence of a species from the Helotiaceae family.</title>
        <authorList>
            <person name="Youssar L."/>
            <person name="Gruening B.A."/>
            <person name="Erxleben A."/>
            <person name="Guenther S."/>
            <person name="Huettel W."/>
        </authorList>
    </citation>
    <scope>NUCLEOTIDE SEQUENCE [LARGE SCALE GENOMIC DNA]</scope>
    <source>
        <strain evidence="2">ATCC 74030 / MF5533</strain>
    </source>
</reference>
<protein>
    <submittedName>
        <fullName evidence="1">Uncharacterized protein</fullName>
    </submittedName>
</protein>
<proteinExistence type="predicted"/>
<comment type="caution">
    <text evidence="1">The sequence shown here is derived from an EMBL/GenBank/DDBJ whole genome shotgun (WGS) entry which is preliminary data.</text>
</comment>
<gene>
    <name evidence="1" type="ORF">M7I_6581</name>
</gene>
<accession>H0EUZ1</accession>
<evidence type="ECO:0000313" key="1">
    <source>
        <dbReference type="EMBL" id="EHK97696.1"/>
    </source>
</evidence>
<keyword evidence="2" id="KW-1185">Reference proteome</keyword>
<dbReference type="OrthoDB" id="28245at2759"/>
<organism evidence="1 2">
    <name type="scientific">Glarea lozoyensis (strain ATCC 74030 / MF5533)</name>
    <dbReference type="NCBI Taxonomy" id="1104152"/>
    <lineage>
        <taxon>Eukaryota</taxon>
        <taxon>Fungi</taxon>
        <taxon>Dikarya</taxon>
        <taxon>Ascomycota</taxon>
        <taxon>Pezizomycotina</taxon>
        <taxon>Leotiomycetes</taxon>
        <taxon>Helotiales</taxon>
        <taxon>Helotiaceae</taxon>
        <taxon>Glarea</taxon>
    </lineage>
</organism>
<dbReference type="AlphaFoldDB" id="H0EUZ1"/>
<sequence>MGGDLTTGEVTNVIDLTIIKDKELLLNVAIGIVDFRYLEEAIQNRGLLWLNKVALKRPTVVLHLCAPIISILDDVLLNCQNAATLESAHKLLRTITSNPKFAGGVDTAEMLEDVLDGIGFGGLWRSATFHTQNEHERECTALTDRLIELIIA</sequence>
<dbReference type="HOGENOM" id="CLU_1722557_0_0_1"/>
<dbReference type="InParanoid" id="H0EUZ1"/>
<evidence type="ECO:0000313" key="2">
    <source>
        <dbReference type="Proteomes" id="UP000005446"/>
    </source>
</evidence>